<evidence type="ECO:0000256" key="4">
    <source>
        <dbReference type="ARBA" id="ARBA00022833"/>
    </source>
</evidence>
<feature type="compositionally biased region" description="Low complexity" evidence="6">
    <location>
        <begin position="499"/>
        <end position="509"/>
    </location>
</feature>
<evidence type="ECO:0000256" key="6">
    <source>
        <dbReference type="SAM" id="MobiDB-lite"/>
    </source>
</evidence>
<keyword evidence="2" id="KW-0677">Repeat</keyword>
<dbReference type="SMART" id="SM00355">
    <property type="entry name" value="ZnF_C2H2"/>
    <property type="match status" value="2"/>
</dbReference>
<dbReference type="AlphaFoldDB" id="A0A1X6MTH2"/>
<dbReference type="STRING" id="670580.A0A1X6MTH2"/>
<keyword evidence="9" id="KW-1185">Reference proteome</keyword>
<feature type="compositionally biased region" description="Low complexity" evidence="6">
    <location>
        <begin position="169"/>
        <end position="184"/>
    </location>
</feature>
<dbReference type="GO" id="GO:0000981">
    <property type="term" value="F:DNA-binding transcription factor activity, RNA polymerase II-specific"/>
    <property type="evidence" value="ECO:0007669"/>
    <property type="project" value="TreeGrafter"/>
</dbReference>
<keyword evidence="1" id="KW-0479">Metal-binding</keyword>
<feature type="compositionally biased region" description="Polar residues" evidence="6">
    <location>
        <begin position="644"/>
        <end position="664"/>
    </location>
</feature>
<name>A0A1X6MTH2_9APHY</name>
<dbReference type="InterPro" id="IPR013087">
    <property type="entry name" value="Znf_C2H2_type"/>
</dbReference>
<dbReference type="GeneID" id="36324581"/>
<sequence>MSNTCSPHTPTEEIATGRGKAIDRAEIGRLTMTHGSRRACRPSTRWSWALDAPAHVGGICAVNWVVFPFAVLPGIDAAGPSWELTQGHSTDEEEGSGSNSERGRAGPVEGDGGILPDQLRPKAGKASTPIHMLIPRDRDALPPLQPAPPRYSYSNPDPPSALLLTQPNASSSSQPPPAASAVPAPKRRHVCHTCDRTFTTSGHLARHTRVHTGERNHKCPFPGCETRCSRQDNLQQHYRIHLSPGSRRSTGTATRAAMTRALSTSERSTPGIRDTPHGGPRALGSSPPSPRLSPPRRPDPPNTPPLLTQAPLPLVLTPADEPVPPPSGTVSSRSSTTSTPDNAYRPPHARPPIFHSAESQRPADSLQSPDLQYPSSQAIYASPVSETHSQDGWAPADPHYVRDYISHSTLGGHTSAPPSPAESPGGQSSYYTRPAYSMQGDYQLQYSEPSADMQYAQSAGVPHQGHAQMHATGSMGSSRLSIAHISPPRPRLSPLAQESMSPFSSHPSTPSYPPPGAFPMTRLQPSSRVSASPQGSPSTERQGGEGMLVRPPYHHATYPEYAHARSMSGPAPTHPEYADSLAVHHSAQQQHQQHYVHSQSLPVYHSAQGGHRAKHISPPLTLAPIQDLRGGPDLSYDARARVSPTRSQQQPPGSSNAHGDTQTHPYYHQGPQQIAEPVYRDLRSHIEAGLTAADHEQGVGPPHAAGNYVPLHQPRPHHAGYAQQEQEYEYDPPPALVAAPESEWRVDSSGRRRGPLAR</sequence>
<evidence type="ECO:0000256" key="3">
    <source>
        <dbReference type="ARBA" id="ARBA00022771"/>
    </source>
</evidence>
<feature type="region of interest" description="Disordered" evidence="6">
    <location>
        <begin position="695"/>
        <end position="758"/>
    </location>
</feature>
<dbReference type="SUPFAM" id="SSF57667">
    <property type="entry name" value="beta-beta-alpha zinc fingers"/>
    <property type="match status" value="1"/>
</dbReference>
<feature type="region of interest" description="Disordered" evidence="6">
    <location>
        <begin position="407"/>
        <end position="436"/>
    </location>
</feature>
<proteinExistence type="predicted"/>
<feature type="compositionally biased region" description="Low complexity" evidence="6">
    <location>
        <begin position="305"/>
        <end position="318"/>
    </location>
</feature>
<feature type="region of interest" description="Disordered" evidence="6">
    <location>
        <begin position="453"/>
        <end position="552"/>
    </location>
</feature>
<dbReference type="GO" id="GO:0000785">
    <property type="term" value="C:chromatin"/>
    <property type="evidence" value="ECO:0007669"/>
    <property type="project" value="TreeGrafter"/>
</dbReference>
<evidence type="ECO:0000256" key="2">
    <source>
        <dbReference type="ARBA" id="ARBA00022737"/>
    </source>
</evidence>
<dbReference type="GO" id="GO:0005667">
    <property type="term" value="C:transcription regulator complex"/>
    <property type="evidence" value="ECO:0007669"/>
    <property type="project" value="TreeGrafter"/>
</dbReference>
<dbReference type="GO" id="GO:0000978">
    <property type="term" value="F:RNA polymerase II cis-regulatory region sequence-specific DNA binding"/>
    <property type="evidence" value="ECO:0007669"/>
    <property type="project" value="TreeGrafter"/>
</dbReference>
<dbReference type="GO" id="GO:0031519">
    <property type="term" value="C:PcG protein complex"/>
    <property type="evidence" value="ECO:0007669"/>
    <property type="project" value="TreeGrafter"/>
</dbReference>
<dbReference type="PANTHER" id="PTHR14003:SF19">
    <property type="entry name" value="YY2 TRANSCRIPTION FACTOR"/>
    <property type="match status" value="1"/>
</dbReference>
<dbReference type="Pfam" id="PF00096">
    <property type="entry name" value="zf-C2H2"/>
    <property type="match status" value="2"/>
</dbReference>
<feature type="compositionally biased region" description="Low complexity" evidence="6">
    <location>
        <begin position="246"/>
        <end position="265"/>
    </location>
</feature>
<dbReference type="InterPro" id="IPR036236">
    <property type="entry name" value="Znf_C2H2_sf"/>
</dbReference>
<feature type="compositionally biased region" description="Pro residues" evidence="6">
    <location>
        <begin position="287"/>
        <end position="304"/>
    </location>
</feature>
<evidence type="ECO:0000313" key="9">
    <source>
        <dbReference type="Proteomes" id="UP000194127"/>
    </source>
</evidence>
<evidence type="ECO:0000313" key="8">
    <source>
        <dbReference type="EMBL" id="OSX59619.1"/>
    </source>
</evidence>
<dbReference type="GO" id="GO:0008270">
    <property type="term" value="F:zinc ion binding"/>
    <property type="evidence" value="ECO:0007669"/>
    <property type="project" value="UniProtKB-KW"/>
</dbReference>
<evidence type="ECO:0000256" key="5">
    <source>
        <dbReference type="PROSITE-ProRule" id="PRU00042"/>
    </source>
</evidence>
<feature type="domain" description="C2H2-type" evidence="7">
    <location>
        <begin position="217"/>
        <end position="246"/>
    </location>
</feature>
<keyword evidence="4" id="KW-0862">Zinc</keyword>
<feature type="region of interest" description="Disordered" evidence="6">
    <location>
        <begin position="82"/>
        <end position="188"/>
    </location>
</feature>
<dbReference type="EMBL" id="KZ110602">
    <property type="protein sequence ID" value="OSX59619.1"/>
    <property type="molecule type" value="Genomic_DNA"/>
</dbReference>
<feature type="region of interest" description="Disordered" evidence="6">
    <location>
        <begin position="238"/>
        <end position="375"/>
    </location>
</feature>
<feature type="domain" description="C2H2-type" evidence="7">
    <location>
        <begin position="189"/>
        <end position="216"/>
    </location>
</feature>
<evidence type="ECO:0000256" key="1">
    <source>
        <dbReference type="ARBA" id="ARBA00022723"/>
    </source>
</evidence>
<gene>
    <name evidence="8" type="ORF">POSPLADRAFT_1048917</name>
</gene>
<dbReference type="RefSeq" id="XP_024336413.1">
    <property type="nucleotide sequence ID" value="XM_024479631.1"/>
</dbReference>
<dbReference type="PROSITE" id="PS50157">
    <property type="entry name" value="ZINC_FINGER_C2H2_2"/>
    <property type="match status" value="2"/>
</dbReference>
<feature type="compositionally biased region" description="Polar residues" evidence="6">
    <location>
        <begin position="365"/>
        <end position="375"/>
    </location>
</feature>
<protein>
    <recommendedName>
        <fullName evidence="7">C2H2-type domain-containing protein</fullName>
    </recommendedName>
</protein>
<evidence type="ECO:0000259" key="7">
    <source>
        <dbReference type="PROSITE" id="PS50157"/>
    </source>
</evidence>
<dbReference type="Gene3D" id="3.30.160.60">
    <property type="entry name" value="Classic Zinc Finger"/>
    <property type="match status" value="2"/>
</dbReference>
<reference evidence="8 9" key="1">
    <citation type="submission" date="2017-04" db="EMBL/GenBank/DDBJ databases">
        <title>Genome Sequence of the Model Brown-Rot Fungus Postia placenta SB12.</title>
        <authorList>
            <consortium name="DOE Joint Genome Institute"/>
            <person name="Gaskell J."/>
            <person name="Kersten P."/>
            <person name="Larrondo L.F."/>
            <person name="Canessa P."/>
            <person name="Martinez D."/>
            <person name="Hibbett D."/>
            <person name="Schmoll M."/>
            <person name="Kubicek C.P."/>
            <person name="Martinez A.T."/>
            <person name="Yadav J."/>
            <person name="Master E."/>
            <person name="Magnuson J.K."/>
            <person name="James T."/>
            <person name="Yaver D."/>
            <person name="Berka R."/>
            <person name="Labutti K."/>
            <person name="Lipzen A."/>
            <person name="Aerts A."/>
            <person name="Barry K."/>
            <person name="Henrissat B."/>
            <person name="Blanchette R."/>
            <person name="Grigoriev I."/>
            <person name="Cullen D."/>
        </authorList>
    </citation>
    <scope>NUCLEOTIDE SEQUENCE [LARGE SCALE GENOMIC DNA]</scope>
    <source>
        <strain evidence="8 9">MAD-698-R-SB12</strain>
    </source>
</reference>
<dbReference type="PROSITE" id="PS00028">
    <property type="entry name" value="ZINC_FINGER_C2H2_1"/>
    <property type="match status" value="2"/>
</dbReference>
<feature type="compositionally biased region" description="Polar residues" evidence="6">
    <location>
        <begin position="523"/>
        <end position="541"/>
    </location>
</feature>
<dbReference type="PANTHER" id="PTHR14003">
    <property type="entry name" value="TRANSCRIPTIONAL REPRESSOR PROTEIN YY"/>
    <property type="match status" value="1"/>
</dbReference>
<accession>A0A1X6MTH2</accession>
<keyword evidence="3 5" id="KW-0863">Zinc-finger</keyword>
<feature type="compositionally biased region" description="Low complexity" evidence="6">
    <location>
        <begin position="328"/>
        <end position="340"/>
    </location>
</feature>
<organism evidence="8 9">
    <name type="scientific">Postia placenta MAD-698-R-SB12</name>
    <dbReference type="NCBI Taxonomy" id="670580"/>
    <lineage>
        <taxon>Eukaryota</taxon>
        <taxon>Fungi</taxon>
        <taxon>Dikarya</taxon>
        <taxon>Basidiomycota</taxon>
        <taxon>Agaricomycotina</taxon>
        <taxon>Agaricomycetes</taxon>
        <taxon>Polyporales</taxon>
        <taxon>Adustoporiaceae</taxon>
        <taxon>Rhodonia</taxon>
    </lineage>
</organism>
<dbReference type="OrthoDB" id="654211at2759"/>
<feature type="region of interest" description="Disordered" evidence="6">
    <location>
        <begin position="622"/>
        <end position="668"/>
    </location>
</feature>
<dbReference type="Proteomes" id="UP000194127">
    <property type="component" value="Unassembled WGS sequence"/>
</dbReference>